<evidence type="ECO:0000256" key="2">
    <source>
        <dbReference type="ARBA" id="ARBA00004555"/>
    </source>
</evidence>
<keyword evidence="15" id="KW-1185">Reference proteome</keyword>
<evidence type="ECO:0000256" key="5">
    <source>
        <dbReference type="ARBA" id="ARBA00022723"/>
    </source>
</evidence>
<dbReference type="SMART" id="SM00028">
    <property type="entry name" value="TPR"/>
    <property type="match status" value="3"/>
</dbReference>
<dbReference type="PROSITE" id="PS50865">
    <property type="entry name" value="ZF_MYND_2"/>
    <property type="match status" value="1"/>
</dbReference>
<feature type="region of interest" description="Disordered" evidence="12">
    <location>
        <begin position="238"/>
        <end position="267"/>
    </location>
</feature>
<keyword evidence="10" id="KW-0333">Golgi apparatus</keyword>
<dbReference type="SUPFAM" id="SSF144232">
    <property type="entry name" value="HIT/MYND zinc finger-like"/>
    <property type="match status" value="1"/>
</dbReference>
<keyword evidence="7" id="KW-0256">Endoplasmic reticulum</keyword>
<dbReference type="eggNOG" id="ENOG502SAGF">
    <property type="taxonomic scope" value="Eukaryota"/>
</dbReference>
<evidence type="ECO:0000256" key="9">
    <source>
        <dbReference type="ARBA" id="ARBA00022892"/>
    </source>
</evidence>
<evidence type="ECO:0000256" key="8">
    <source>
        <dbReference type="ARBA" id="ARBA00022833"/>
    </source>
</evidence>
<dbReference type="GO" id="GO:0008270">
    <property type="term" value="F:zinc ion binding"/>
    <property type="evidence" value="ECO:0007669"/>
    <property type="project" value="UniProtKB-KW"/>
</dbReference>
<dbReference type="InterPro" id="IPR002893">
    <property type="entry name" value="Znf_MYND"/>
</dbReference>
<dbReference type="InterPro" id="IPR016696">
    <property type="entry name" value="TRAPP-I_su5"/>
</dbReference>
<evidence type="ECO:0000313" key="15">
    <source>
        <dbReference type="Proteomes" id="UP000008743"/>
    </source>
</evidence>
<keyword evidence="6 11" id="KW-0863">Zinc-finger</keyword>
<evidence type="ECO:0000259" key="13">
    <source>
        <dbReference type="PROSITE" id="PS50865"/>
    </source>
</evidence>
<evidence type="ECO:0000256" key="6">
    <source>
        <dbReference type="ARBA" id="ARBA00022771"/>
    </source>
</evidence>
<evidence type="ECO:0000256" key="1">
    <source>
        <dbReference type="ARBA" id="ARBA00004240"/>
    </source>
</evidence>
<feature type="domain" description="MYND-type" evidence="13">
    <location>
        <begin position="1234"/>
        <end position="1276"/>
    </location>
</feature>
<dbReference type="Pfam" id="PF08238">
    <property type="entry name" value="Sel1"/>
    <property type="match status" value="4"/>
</dbReference>
<gene>
    <name evidence="14" type="ORF">CAOG_009896</name>
</gene>
<sequence>MQTPYKLLIRVAHSLQPTGFVGAQVSISAFAFLFSEIIQYCQGRVESNTGLERKLSEIGRRVGIRMFELLNGREKGAKRETRLINILHFINSVVWKTLFGKPADLLEKAQSENDDTYMISDKDLLVNRFISVPKDYGLNCAAFVAGVVEAILEGAMFPARVSAHTTENGTTILIEFEPAVIARERQLEGRYRANTTLPKPGTRNLLAKLFVRTWDAQCKAEPSAGAIAGSGVAGLPPLSKAKSKSKGKDDRTACAAGPSNGSHASASAAAPATMTAWTHDTRSGAALLAMLPPNVCEKQRPKIANGKPETWDTTVLASILLNVLPLSENDRSAVREIVEYRNDFAHATASEITPLEYARIRDGLRAALVDKLATDAAEFDACIIETLHRVSAPAPDAVAAAEREKAAGNELFKQNAFDEAIKCYTAALLRVEHYPFELTAILLTNRATAHLKLAHFVEAKHDAKRALLQGTPAFKAHLRLAEAYLKCGKHTKACKHAECAYSGFQPGTAEKRLARELLDKCRLERAIIERGEDQNSAYSAAFLNAAESPFRQRDVARVGVDRTSTRVANMEELQLNVQAHKLRDDGKFAQAYPLFLRLAQLGNAIGMYNVGLFLMNGQGVAQDIAQATAWFEKATQVPIRDDQEFKDQRAAIGLAFVALGNNHFNGIGCSKNLRLALTYYQRAAALEAPMGYKMLGLYHWEGVDELPVDRALARDYFRLAVEAGSHESMTNMSLLLRDLGMLERAAQWADTAERFGIYAATALASEIRSTIQRVGPKALQQVQEFCNMMPRLRAPPTLLPFNQYPTLDELEAIASPTVYLSSLISAKRQLIAAIDEFRRNPVTADSTRRLISRAASARRTVDGGLVCDPESAAVLQVILEQSHPDETLEHDRRTLLSGTEVEYAISAANQYCEDSFLNLRTGCQLMFDSSDKDKEKGLFYLRRAFQIVANRSENDLERLDVTYSLGTAYRICDKPEQARKLFMQFLEHRHLGHRKVCEAYFQLGILALMRHDSVEQSCREAQTLLDLGIAAQHTLPGFLQPRHKSPNRELLEDLLAMFAKRYPAVPQEGGHVLAGPRAPEALMPRGLSSKVLEVYRSSRVKFLKEAQHIKPTFTFTTPSEHITSADTLPLSPIQIDEMFLPCVERLYHNRVVECVIVGSGFRVTPISYIVEDSSRAPAILSIYNLSAAQERLLVPGRVIKIISPLARVPQSGPICIRVDDPQHRLFIGDHIPLCWFCLKQQEASLLMTCGRCKQAKYCSETCQRSDWQQNGHKFLCTASTR</sequence>
<dbReference type="SMART" id="SM00671">
    <property type="entry name" value="SEL1"/>
    <property type="match status" value="4"/>
</dbReference>
<proteinExistence type="inferred from homology"/>
<dbReference type="Gene3D" id="6.10.140.2220">
    <property type="match status" value="1"/>
</dbReference>
<dbReference type="Gene3D" id="1.25.40.10">
    <property type="entry name" value="Tetratricopeptide repeat domain"/>
    <property type="match status" value="2"/>
</dbReference>
<dbReference type="Pfam" id="PF01753">
    <property type="entry name" value="zf-MYND"/>
    <property type="match status" value="1"/>
</dbReference>
<evidence type="ECO:0000313" key="14">
    <source>
        <dbReference type="EMBL" id="KJE95247.1"/>
    </source>
</evidence>
<dbReference type="InterPro" id="IPR011990">
    <property type="entry name" value="TPR-like_helical_dom_sf"/>
</dbReference>
<comment type="subcellular location">
    <subcellularLocation>
        <location evidence="1">Endoplasmic reticulum</location>
    </subcellularLocation>
    <subcellularLocation>
        <location evidence="2">Golgi apparatus</location>
    </subcellularLocation>
</comment>
<evidence type="ECO:0000256" key="10">
    <source>
        <dbReference type="ARBA" id="ARBA00023034"/>
    </source>
</evidence>
<keyword evidence="9" id="KW-0931">ER-Golgi transport</keyword>
<keyword evidence="8" id="KW-0862">Zinc</keyword>
<dbReference type="InParanoid" id="A0A0D2VV05"/>
<dbReference type="GO" id="GO:1990071">
    <property type="term" value="C:TRAPPII protein complex"/>
    <property type="evidence" value="ECO:0007669"/>
    <property type="project" value="TreeGrafter"/>
</dbReference>
<dbReference type="PANTHER" id="PTHR20902:SF0">
    <property type="entry name" value="TRAFFICKING PROTEIN PARTICLE COMPLEX SUBUNIT 5"/>
    <property type="match status" value="1"/>
</dbReference>
<dbReference type="Proteomes" id="UP000008743">
    <property type="component" value="Unassembled WGS sequence"/>
</dbReference>
<dbReference type="GO" id="GO:1990072">
    <property type="term" value="C:TRAPPIII protein complex"/>
    <property type="evidence" value="ECO:0007669"/>
    <property type="project" value="TreeGrafter"/>
</dbReference>
<organism evidence="14 15">
    <name type="scientific">Capsaspora owczarzaki (strain ATCC 30864)</name>
    <dbReference type="NCBI Taxonomy" id="595528"/>
    <lineage>
        <taxon>Eukaryota</taxon>
        <taxon>Filasterea</taxon>
        <taxon>Capsaspora</taxon>
    </lineage>
</organism>
<evidence type="ECO:0000256" key="4">
    <source>
        <dbReference type="ARBA" id="ARBA00022448"/>
    </source>
</evidence>
<dbReference type="InterPro" id="IPR006597">
    <property type="entry name" value="Sel1-like"/>
</dbReference>
<dbReference type="InterPro" id="IPR007194">
    <property type="entry name" value="TRAPP_component"/>
</dbReference>
<name>A0A0D2VV05_CAPO3</name>
<dbReference type="OrthoDB" id="10254842at2759"/>
<accession>A0A0D2VV05</accession>
<feature type="compositionally biased region" description="Low complexity" evidence="12">
    <location>
        <begin position="255"/>
        <end position="267"/>
    </location>
</feature>
<dbReference type="GO" id="GO:0006888">
    <property type="term" value="P:endoplasmic reticulum to Golgi vesicle-mediated transport"/>
    <property type="evidence" value="ECO:0007669"/>
    <property type="project" value="TreeGrafter"/>
</dbReference>
<dbReference type="STRING" id="595528.A0A0D2VV05"/>
<dbReference type="SUPFAM" id="SSF111126">
    <property type="entry name" value="Ligand-binding domain in the NO signalling and Golgi transport"/>
    <property type="match status" value="1"/>
</dbReference>
<dbReference type="PANTHER" id="PTHR20902">
    <property type="entry name" value="41-2 PROTEIN ANTIGEN-RELATED"/>
    <property type="match status" value="1"/>
</dbReference>
<evidence type="ECO:0000256" key="3">
    <source>
        <dbReference type="ARBA" id="ARBA00006218"/>
    </source>
</evidence>
<evidence type="ECO:0000256" key="11">
    <source>
        <dbReference type="PROSITE-ProRule" id="PRU00134"/>
    </source>
</evidence>
<dbReference type="PhylomeDB" id="A0A0D2VV05"/>
<reference evidence="15" key="1">
    <citation type="submission" date="2011-02" db="EMBL/GenBank/DDBJ databases">
        <title>The Genome Sequence of Capsaspora owczarzaki ATCC 30864.</title>
        <authorList>
            <person name="Russ C."/>
            <person name="Cuomo C."/>
            <person name="Burger G."/>
            <person name="Gray M.W."/>
            <person name="Holland P.W.H."/>
            <person name="King N."/>
            <person name="Lang F.B.F."/>
            <person name="Roger A.J."/>
            <person name="Ruiz-Trillo I."/>
            <person name="Young S.K."/>
            <person name="Zeng Q."/>
            <person name="Gargeya S."/>
            <person name="Alvarado L."/>
            <person name="Berlin A."/>
            <person name="Chapman S.B."/>
            <person name="Chen Z."/>
            <person name="Freedman E."/>
            <person name="Gellesch M."/>
            <person name="Goldberg J."/>
            <person name="Griggs A."/>
            <person name="Gujja S."/>
            <person name="Heilman E."/>
            <person name="Heiman D."/>
            <person name="Howarth C."/>
            <person name="Mehta T."/>
            <person name="Neiman D."/>
            <person name="Pearson M."/>
            <person name="Roberts A."/>
            <person name="Saif S."/>
            <person name="Shea T."/>
            <person name="Shenoy N."/>
            <person name="Sisk P."/>
            <person name="Stolte C."/>
            <person name="Sykes S."/>
            <person name="White J."/>
            <person name="Yandava C."/>
            <person name="Haas B."/>
            <person name="Nusbaum C."/>
            <person name="Birren B."/>
        </authorList>
    </citation>
    <scope>NUCLEOTIDE SEQUENCE</scope>
    <source>
        <strain evidence="15">ATCC 30864</strain>
    </source>
</reference>
<dbReference type="InterPro" id="IPR019734">
    <property type="entry name" value="TPR_rpt"/>
</dbReference>
<dbReference type="Pfam" id="PF04051">
    <property type="entry name" value="TRAPP"/>
    <property type="match status" value="1"/>
</dbReference>
<protein>
    <recommendedName>
        <fullName evidence="13">MYND-type domain-containing protein</fullName>
    </recommendedName>
</protein>
<dbReference type="FunFam" id="3.30.1380.20:FF:000002">
    <property type="entry name" value="Trafficking protein particle complex subunit"/>
    <property type="match status" value="1"/>
</dbReference>
<dbReference type="Gene3D" id="3.30.1380.20">
    <property type="entry name" value="Trafficking protein particle complex subunit 3"/>
    <property type="match status" value="1"/>
</dbReference>
<dbReference type="InterPro" id="IPR024096">
    <property type="entry name" value="NO_sig/Golgi_transp_ligand-bd"/>
</dbReference>
<comment type="similarity">
    <text evidence="3">Belongs to the TRAPP small subunits family. BET3 subfamily.</text>
</comment>
<dbReference type="GO" id="GO:0005783">
    <property type="term" value="C:endoplasmic reticulum"/>
    <property type="evidence" value="ECO:0007669"/>
    <property type="project" value="UniProtKB-SubCell"/>
</dbReference>
<evidence type="ECO:0000256" key="12">
    <source>
        <dbReference type="SAM" id="MobiDB-lite"/>
    </source>
</evidence>
<keyword evidence="4" id="KW-0813">Transport</keyword>
<evidence type="ECO:0000256" key="7">
    <source>
        <dbReference type="ARBA" id="ARBA00022824"/>
    </source>
</evidence>
<dbReference type="CDD" id="cd14943">
    <property type="entry name" value="TRAPPC5_Trs31"/>
    <property type="match status" value="1"/>
</dbReference>
<keyword evidence="5" id="KW-0479">Metal-binding</keyword>
<dbReference type="GO" id="GO:1990070">
    <property type="term" value="C:TRAPPI protein complex"/>
    <property type="evidence" value="ECO:0007669"/>
    <property type="project" value="TreeGrafter"/>
</dbReference>
<dbReference type="SUPFAM" id="SSF48452">
    <property type="entry name" value="TPR-like"/>
    <property type="match status" value="1"/>
</dbReference>
<dbReference type="SUPFAM" id="SSF81901">
    <property type="entry name" value="HCP-like"/>
    <property type="match status" value="1"/>
</dbReference>
<dbReference type="EMBL" id="KE346368">
    <property type="protein sequence ID" value="KJE95247.1"/>
    <property type="molecule type" value="Genomic_DNA"/>
</dbReference>